<dbReference type="InterPro" id="IPR036390">
    <property type="entry name" value="WH_DNA-bd_sf"/>
</dbReference>
<dbReference type="Gene3D" id="3.40.1410.10">
    <property type="entry name" value="Chorismate lyase-like"/>
    <property type="match status" value="1"/>
</dbReference>
<dbReference type="Proteomes" id="UP000029579">
    <property type="component" value="Unassembled WGS sequence"/>
</dbReference>
<dbReference type="RefSeq" id="WP_037326755.1">
    <property type="nucleotide sequence ID" value="NZ_JRMW01000025.1"/>
</dbReference>
<dbReference type="InterPro" id="IPR011663">
    <property type="entry name" value="UTRA"/>
</dbReference>
<evidence type="ECO:0000256" key="1">
    <source>
        <dbReference type="ARBA" id="ARBA00023015"/>
    </source>
</evidence>
<dbReference type="InterPro" id="IPR000524">
    <property type="entry name" value="Tscrpt_reg_HTH_GntR"/>
</dbReference>
<dbReference type="SUPFAM" id="SSF46785">
    <property type="entry name" value="Winged helix' DNA-binding domain"/>
    <property type="match status" value="1"/>
</dbReference>
<dbReference type="InterPro" id="IPR028978">
    <property type="entry name" value="Chorismate_lyase_/UTRA_dom_sf"/>
</dbReference>
<accession>A0A095Z8B5</accession>
<dbReference type="GO" id="GO:0045892">
    <property type="term" value="P:negative regulation of DNA-templated transcription"/>
    <property type="evidence" value="ECO:0007669"/>
    <property type="project" value="TreeGrafter"/>
</dbReference>
<dbReference type="PROSITE" id="PS50949">
    <property type="entry name" value="HTH_GNTR"/>
    <property type="match status" value="1"/>
</dbReference>
<feature type="domain" description="HTH gntR-type" evidence="4">
    <location>
        <begin position="3"/>
        <end position="71"/>
    </location>
</feature>
<dbReference type="Pfam" id="PF00392">
    <property type="entry name" value="GntR"/>
    <property type="match status" value="1"/>
</dbReference>
<sequence>MKSCLHHKVEEYILSEIKNRHLKPGMKILSERKLAEKFNLSRMTVKYAIDKLVESRILIKVQGKGTYISNNLNYNGRIMLSKDNPISMKHENIVLGKTCTDYVQSFKLLYDRDDLNSIFKKYKDFYQLVRIRFADESTYGIEYCYFPFEIFKDAIRYDFSKISIYDYMSYKKNIPNNFVTKIEVVRDPNINAILNLDADSYTYKVRFYGINKDKNLVEYTISYMKMDKVEFKIRYDFN</sequence>
<dbReference type="AlphaFoldDB" id="A0A095Z8B5"/>
<dbReference type="EMBL" id="JRMW01000025">
    <property type="protein sequence ID" value="KGF04709.1"/>
    <property type="molecule type" value="Genomic_DNA"/>
</dbReference>
<evidence type="ECO:0000256" key="2">
    <source>
        <dbReference type="ARBA" id="ARBA00023125"/>
    </source>
</evidence>
<evidence type="ECO:0000256" key="3">
    <source>
        <dbReference type="ARBA" id="ARBA00023163"/>
    </source>
</evidence>
<evidence type="ECO:0000313" key="6">
    <source>
        <dbReference type="Proteomes" id="UP000029579"/>
    </source>
</evidence>
<comment type="caution">
    <text evidence="5">The sequence shown here is derived from an EMBL/GenBank/DDBJ whole genome shotgun (WGS) entry which is preliminary data.</text>
</comment>
<dbReference type="GO" id="GO:0003700">
    <property type="term" value="F:DNA-binding transcription factor activity"/>
    <property type="evidence" value="ECO:0007669"/>
    <property type="project" value="InterPro"/>
</dbReference>
<reference evidence="5 6" key="1">
    <citation type="submission" date="2014-07" db="EMBL/GenBank/DDBJ databases">
        <authorList>
            <person name="McCorrison J."/>
            <person name="Sanka R."/>
            <person name="Torralba M."/>
            <person name="Gillis M."/>
            <person name="Haft D.H."/>
            <person name="Methe B."/>
            <person name="Sutton G."/>
            <person name="Nelson K.E."/>
        </authorList>
    </citation>
    <scope>NUCLEOTIDE SEQUENCE [LARGE SCALE GENOMIC DNA]</scope>
    <source>
        <strain evidence="5 6">S7-1-13</strain>
    </source>
</reference>
<dbReference type="InterPro" id="IPR050679">
    <property type="entry name" value="Bact_HTH_transcr_reg"/>
</dbReference>
<dbReference type="PANTHER" id="PTHR44846:SF1">
    <property type="entry name" value="MANNOSYL-D-GLYCERATE TRANSPORT_METABOLISM SYSTEM REPRESSOR MNGR-RELATED"/>
    <property type="match status" value="1"/>
</dbReference>
<evidence type="ECO:0000313" key="5">
    <source>
        <dbReference type="EMBL" id="KGF04709.1"/>
    </source>
</evidence>
<proteinExistence type="predicted"/>
<keyword evidence="1" id="KW-0805">Transcription regulation</keyword>
<evidence type="ECO:0000259" key="4">
    <source>
        <dbReference type="PROSITE" id="PS50949"/>
    </source>
</evidence>
<gene>
    <name evidence="5" type="ORF">HMPREF1630_02585</name>
</gene>
<keyword evidence="3" id="KW-0804">Transcription</keyword>
<dbReference type="Pfam" id="PF07702">
    <property type="entry name" value="UTRA"/>
    <property type="match status" value="1"/>
</dbReference>
<dbReference type="eggNOG" id="COG2188">
    <property type="taxonomic scope" value="Bacteria"/>
</dbReference>
<protein>
    <recommendedName>
        <fullName evidence="4">HTH gntR-type domain-containing protein</fullName>
    </recommendedName>
</protein>
<dbReference type="PANTHER" id="PTHR44846">
    <property type="entry name" value="MANNOSYL-D-GLYCERATE TRANSPORT/METABOLISM SYSTEM REPRESSOR MNGR-RELATED"/>
    <property type="match status" value="1"/>
</dbReference>
<dbReference type="SUPFAM" id="SSF64288">
    <property type="entry name" value="Chorismate lyase-like"/>
    <property type="match status" value="1"/>
</dbReference>
<dbReference type="SMART" id="SM00345">
    <property type="entry name" value="HTH_GNTR"/>
    <property type="match status" value="1"/>
</dbReference>
<dbReference type="InterPro" id="IPR036388">
    <property type="entry name" value="WH-like_DNA-bd_sf"/>
</dbReference>
<name>A0A095Z8B5_9FIRM</name>
<dbReference type="OrthoDB" id="369138at2"/>
<dbReference type="CDD" id="cd07377">
    <property type="entry name" value="WHTH_GntR"/>
    <property type="match status" value="1"/>
</dbReference>
<dbReference type="GO" id="GO:0003677">
    <property type="term" value="F:DNA binding"/>
    <property type="evidence" value="ECO:0007669"/>
    <property type="project" value="UniProtKB-KW"/>
</dbReference>
<dbReference type="Gene3D" id="1.10.10.10">
    <property type="entry name" value="Winged helix-like DNA-binding domain superfamily/Winged helix DNA-binding domain"/>
    <property type="match status" value="1"/>
</dbReference>
<keyword evidence="2" id="KW-0238">DNA-binding</keyword>
<organism evidence="5 6">
    <name type="scientific">Anaerococcus lactolyticus S7-1-13</name>
    <dbReference type="NCBI Taxonomy" id="1284686"/>
    <lineage>
        <taxon>Bacteria</taxon>
        <taxon>Bacillati</taxon>
        <taxon>Bacillota</taxon>
        <taxon>Tissierellia</taxon>
        <taxon>Tissierellales</taxon>
        <taxon>Peptoniphilaceae</taxon>
        <taxon>Anaerococcus</taxon>
    </lineage>
</organism>